<proteinExistence type="predicted"/>
<protein>
    <submittedName>
        <fullName evidence="1">Uncharacterized protein</fullName>
    </submittedName>
</protein>
<dbReference type="Proteomes" id="UP001062846">
    <property type="component" value="Chromosome 11"/>
</dbReference>
<evidence type="ECO:0000313" key="1">
    <source>
        <dbReference type="EMBL" id="KAI8529989.1"/>
    </source>
</evidence>
<accession>A0ACC0LNT0</accession>
<keyword evidence="2" id="KW-1185">Reference proteome</keyword>
<reference evidence="1" key="1">
    <citation type="submission" date="2022-02" db="EMBL/GenBank/DDBJ databases">
        <title>Plant Genome Project.</title>
        <authorList>
            <person name="Zhang R.-G."/>
        </authorList>
    </citation>
    <scope>NUCLEOTIDE SEQUENCE</scope>
    <source>
        <strain evidence="1">AT1</strain>
    </source>
</reference>
<sequence>MGSSQNLLSYGQKAMLSTDPKCKKRKNRCSTLNFADNVDEDAQLSSDPISNRRRGRGSIFLLDVIKDRSSGVRKAVKYNKRVNQTTFDVDQHSRKNVLSAIATNCRTFRKALTRYIRAYKSDPDIISRPPAIYSFIEREHWDAFVKHRLTKDFECPINSTGRVQVYVYDNRLDGTDQIQAQWEFPVACPINLQYYGSSYASLNDEVCPWIAKYKLEGSNIRKGVRYCKMKAYVKLCTSKRPEEIPFPEFIIKSKLFTDNDVDVWHVPHAPKEPKLCRTMSTIDTRTNRFPRLLPGQTYHQARSSFSIGTAQMLNNDDDPGPSISEVGSNKSNTIALEPNELAQIVGQAVTEAIRASSTATAQEPKPKI</sequence>
<name>A0ACC0LNT0_RHOML</name>
<dbReference type="EMBL" id="CM046398">
    <property type="protein sequence ID" value="KAI8529989.1"/>
    <property type="molecule type" value="Genomic_DNA"/>
</dbReference>
<evidence type="ECO:0000313" key="2">
    <source>
        <dbReference type="Proteomes" id="UP001062846"/>
    </source>
</evidence>
<organism evidence="1 2">
    <name type="scientific">Rhododendron molle</name>
    <name type="common">Chinese azalea</name>
    <name type="synonym">Azalea mollis</name>
    <dbReference type="NCBI Taxonomy" id="49168"/>
    <lineage>
        <taxon>Eukaryota</taxon>
        <taxon>Viridiplantae</taxon>
        <taxon>Streptophyta</taxon>
        <taxon>Embryophyta</taxon>
        <taxon>Tracheophyta</taxon>
        <taxon>Spermatophyta</taxon>
        <taxon>Magnoliopsida</taxon>
        <taxon>eudicotyledons</taxon>
        <taxon>Gunneridae</taxon>
        <taxon>Pentapetalae</taxon>
        <taxon>asterids</taxon>
        <taxon>Ericales</taxon>
        <taxon>Ericaceae</taxon>
        <taxon>Ericoideae</taxon>
        <taxon>Rhodoreae</taxon>
        <taxon>Rhododendron</taxon>
    </lineage>
</organism>
<gene>
    <name evidence="1" type="ORF">RHMOL_Rhmol11G0019000</name>
</gene>
<comment type="caution">
    <text evidence="1">The sequence shown here is derived from an EMBL/GenBank/DDBJ whole genome shotgun (WGS) entry which is preliminary data.</text>
</comment>